<dbReference type="EMBL" id="CP130318">
    <property type="protein sequence ID" value="WNQ12360.1"/>
    <property type="molecule type" value="Genomic_DNA"/>
</dbReference>
<dbReference type="Pfam" id="PF00528">
    <property type="entry name" value="BPD_transp_1"/>
    <property type="match status" value="1"/>
</dbReference>
<feature type="transmembrane region" description="Helical" evidence="7">
    <location>
        <begin position="79"/>
        <end position="98"/>
    </location>
</feature>
<evidence type="ECO:0000256" key="2">
    <source>
        <dbReference type="ARBA" id="ARBA00022448"/>
    </source>
</evidence>
<protein>
    <submittedName>
        <fullName evidence="9">Carbohydrate ABC transporter permease</fullName>
    </submittedName>
</protein>
<dbReference type="Proteomes" id="UP001305702">
    <property type="component" value="Chromosome"/>
</dbReference>
<keyword evidence="5 7" id="KW-1133">Transmembrane helix</keyword>
<keyword evidence="3" id="KW-1003">Cell membrane</keyword>
<feature type="transmembrane region" description="Helical" evidence="7">
    <location>
        <begin position="258"/>
        <end position="275"/>
    </location>
</feature>
<dbReference type="GO" id="GO:0055085">
    <property type="term" value="P:transmembrane transport"/>
    <property type="evidence" value="ECO:0007669"/>
    <property type="project" value="InterPro"/>
</dbReference>
<dbReference type="Gene3D" id="1.10.3720.10">
    <property type="entry name" value="MetI-like"/>
    <property type="match status" value="1"/>
</dbReference>
<dbReference type="PROSITE" id="PS50928">
    <property type="entry name" value="ABC_TM1"/>
    <property type="match status" value="1"/>
</dbReference>
<evidence type="ECO:0000256" key="3">
    <source>
        <dbReference type="ARBA" id="ARBA00022475"/>
    </source>
</evidence>
<keyword evidence="10" id="KW-1185">Reference proteome</keyword>
<sequence length="290" mass="32484">MNHRHSVSDRLLLSVIYFTLAALSLLTLLPLLQIVTISVSPSEIVNRYGFHLIPLKLDWGGYREVFRNSLIWNAYGNTIFRTVLGTAITVVMTFLGAYPLSKKKLPHRKFWTGVIVITMFFSGGMIPSYIVIKNLGLMNSIWALVLPGAVSAFMLLIVRNFIIGLPESLEESAKIDGANDVYILFRIVIPLSLPIVATVGLYTAVYHWNAWFDSMIYIQDMKKQVLQMILRKIILEGQSNLLEPAVDQVVVNAESMKMATLVVSIVPIVCVYPFLQKYFIKGSLVGSVKG</sequence>
<name>A0AA96LFI7_9BACL</name>
<evidence type="ECO:0000256" key="1">
    <source>
        <dbReference type="ARBA" id="ARBA00004651"/>
    </source>
</evidence>
<evidence type="ECO:0000256" key="4">
    <source>
        <dbReference type="ARBA" id="ARBA00022692"/>
    </source>
</evidence>
<dbReference type="PANTHER" id="PTHR43744">
    <property type="entry name" value="ABC TRANSPORTER PERMEASE PROTEIN MG189-RELATED-RELATED"/>
    <property type="match status" value="1"/>
</dbReference>
<evidence type="ECO:0000313" key="9">
    <source>
        <dbReference type="EMBL" id="WNQ12360.1"/>
    </source>
</evidence>
<feature type="transmembrane region" description="Helical" evidence="7">
    <location>
        <begin position="183"/>
        <end position="205"/>
    </location>
</feature>
<evidence type="ECO:0000256" key="5">
    <source>
        <dbReference type="ARBA" id="ARBA00022989"/>
    </source>
</evidence>
<comment type="subcellular location">
    <subcellularLocation>
        <location evidence="1 7">Cell membrane</location>
        <topology evidence="1 7">Multi-pass membrane protein</topology>
    </subcellularLocation>
</comment>
<reference evidence="9 10" key="1">
    <citation type="submission" date="2022-02" db="EMBL/GenBank/DDBJ databases">
        <title>Paenibacillus sp. MBLB1776 Whole Genome Shotgun Sequencing.</title>
        <authorList>
            <person name="Hwang C.Y."/>
            <person name="Cho E.-S."/>
            <person name="Seo M.-J."/>
        </authorList>
    </citation>
    <scope>NUCLEOTIDE SEQUENCE [LARGE SCALE GENOMIC DNA]</scope>
    <source>
        <strain evidence="9 10">MBLB1776</strain>
    </source>
</reference>
<accession>A0AA96LFI7</accession>
<feature type="domain" description="ABC transmembrane type-1" evidence="8">
    <location>
        <begin position="75"/>
        <end position="267"/>
    </location>
</feature>
<dbReference type="InterPro" id="IPR000515">
    <property type="entry name" value="MetI-like"/>
</dbReference>
<dbReference type="PANTHER" id="PTHR43744:SF9">
    <property type="entry name" value="POLYGALACTURONAN_RHAMNOGALACTURONAN TRANSPORT SYSTEM PERMEASE PROTEIN YTCP"/>
    <property type="match status" value="1"/>
</dbReference>
<keyword evidence="6 7" id="KW-0472">Membrane</keyword>
<dbReference type="KEGG" id="paun:MJA45_04745"/>
<dbReference type="GO" id="GO:0005886">
    <property type="term" value="C:plasma membrane"/>
    <property type="evidence" value="ECO:0007669"/>
    <property type="project" value="UniProtKB-SubCell"/>
</dbReference>
<evidence type="ECO:0000259" key="8">
    <source>
        <dbReference type="PROSITE" id="PS50928"/>
    </source>
</evidence>
<dbReference type="SUPFAM" id="SSF161098">
    <property type="entry name" value="MetI-like"/>
    <property type="match status" value="1"/>
</dbReference>
<comment type="similarity">
    <text evidence="7">Belongs to the binding-protein-dependent transport system permease family.</text>
</comment>
<evidence type="ECO:0000313" key="10">
    <source>
        <dbReference type="Proteomes" id="UP001305702"/>
    </source>
</evidence>
<dbReference type="CDD" id="cd06261">
    <property type="entry name" value="TM_PBP2"/>
    <property type="match status" value="1"/>
</dbReference>
<feature type="transmembrane region" description="Helical" evidence="7">
    <location>
        <begin position="142"/>
        <end position="162"/>
    </location>
</feature>
<gene>
    <name evidence="9" type="ORF">MJA45_04745</name>
</gene>
<organism evidence="9 10">
    <name type="scientific">Paenibacillus aurantius</name>
    <dbReference type="NCBI Taxonomy" id="2918900"/>
    <lineage>
        <taxon>Bacteria</taxon>
        <taxon>Bacillati</taxon>
        <taxon>Bacillota</taxon>
        <taxon>Bacilli</taxon>
        <taxon>Bacillales</taxon>
        <taxon>Paenibacillaceae</taxon>
        <taxon>Paenibacillus</taxon>
    </lineage>
</organism>
<feature type="transmembrane region" description="Helical" evidence="7">
    <location>
        <begin position="110"/>
        <end position="130"/>
    </location>
</feature>
<dbReference type="AlphaFoldDB" id="A0AA96LFI7"/>
<evidence type="ECO:0000256" key="6">
    <source>
        <dbReference type="ARBA" id="ARBA00023136"/>
    </source>
</evidence>
<keyword evidence="4 7" id="KW-0812">Transmembrane</keyword>
<dbReference type="InterPro" id="IPR035906">
    <property type="entry name" value="MetI-like_sf"/>
</dbReference>
<keyword evidence="2 7" id="KW-0813">Transport</keyword>
<proteinExistence type="inferred from homology"/>
<evidence type="ECO:0000256" key="7">
    <source>
        <dbReference type="RuleBase" id="RU363032"/>
    </source>
</evidence>
<dbReference type="RefSeq" id="WP_315606137.1">
    <property type="nucleotide sequence ID" value="NZ_CP130318.1"/>
</dbReference>
<feature type="transmembrane region" description="Helical" evidence="7">
    <location>
        <begin position="12"/>
        <end position="32"/>
    </location>
</feature>